<reference evidence="5" key="1">
    <citation type="submission" date="2018-06" db="EMBL/GenBank/DDBJ databases">
        <authorList>
            <person name="Zhirakovskaya E."/>
        </authorList>
    </citation>
    <scope>NUCLEOTIDE SEQUENCE</scope>
</reference>
<organism evidence="5">
    <name type="scientific">hydrothermal vent metagenome</name>
    <dbReference type="NCBI Taxonomy" id="652676"/>
    <lineage>
        <taxon>unclassified sequences</taxon>
        <taxon>metagenomes</taxon>
        <taxon>ecological metagenomes</taxon>
    </lineage>
</organism>
<keyword evidence="2" id="KW-0663">Pyridoxal phosphate</keyword>
<dbReference type="EMBL" id="UOEF01000172">
    <property type="protein sequence ID" value="VAV93876.1"/>
    <property type="molecule type" value="Genomic_DNA"/>
</dbReference>
<comment type="cofactor">
    <cofactor evidence="1">
        <name>pyridoxal 5'-phosphate</name>
        <dbReference type="ChEBI" id="CHEBI:597326"/>
    </cofactor>
</comment>
<dbReference type="SUPFAM" id="SSF51419">
    <property type="entry name" value="PLP-binding barrel"/>
    <property type="match status" value="1"/>
</dbReference>
<protein>
    <submittedName>
        <fullName evidence="5">Alanine racemase</fullName>
        <ecNumber evidence="5">5.1.1.1</ecNumber>
    </submittedName>
</protein>
<feature type="non-terminal residue" evidence="5">
    <location>
        <position position="233"/>
    </location>
</feature>
<gene>
    <name evidence="5" type="ORF">MNBD_ALPHA04-2147</name>
</gene>
<dbReference type="Gene3D" id="3.20.20.10">
    <property type="entry name" value="Alanine racemase"/>
    <property type="match status" value="1"/>
</dbReference>
<evidence type="ECO:0000313" key="5">
    <source>
        <dbReference type="EMBL" id="VAV93876.1"/>
    </source>
</evidence>
<evidence type="ECO:0000256" key="1">
    <source>
        <dbReference type="ARBA" id="ARBA00001933"/>
    </source>
</evidence>
<dbReference type="GO" id="GO:0005829">
    <property type="term" value="C:cytosol"/>
    <property type="evidence" value="ECO:0007669"/>
    <property type="project" value="TreeGrafter"/>
</dbReference>
<dbReference type="EC" id="5.1.1.1" evidence="5"/>
<evidence type="ECO:0000256" key="3">
    <source>
        <dbReference type="ARBA" id="ARBA00023235"/>
    </source>
</evidence>
<feature type="domain" description="Alanine racemase N-terminal" evidence="4">
    <location>
        <begin position="13"/>
        <end position="215"/>
    </location>
</feature>
<dbReference type="InterPro" id="IPR000821">
    <property type="entry name" value="Ala_racemase"/>
</dbReference>
<dbReference type="InterPro" id="IPR029066">
    <property type="entry name" value="PLP-binding_barrel"/>
</dbReference>
<sequence>MSDISSTVKLHLDSDALISNWRALDEMSGSANAGAAVKANAYGLGAIETTRRLQSAGCRDFFVANWQEASEIEPLIDANTKISVLNGIRPEDMKTATSSRAKPVLNTIEQIKRWSVTNRPCDIMINTGMNRLGIDAVDLAGADVGALSIDMAMSHLASADEDRQQNTDQLNEYTSSIAGVVAKRFSLANSAGIALGPKYQFDCTRPGLSLYGGIPRNELSRIIRQVVFPQAQI</sequence>
<dbReference type="PROSITE" id="PS00395">
    <property type="entry name" value="ALANINE_RACEMASE"/>
    <property type="match status" value="1"/>
</dbReference>
<dbReference type="Pfam" id="PF01168">
    <property type="entry name" value="Ala_racemase_N"/>
    <property type="match status" value="1"/>
</dbReference>
<dbReference type="AlphaFoldDB" id="A0A3B0RZ86"/>
<dbReference type="InterPro" id="IPR020622">
    <property type="entry name" value="Ala_racemase_pyridoxalP-BS"/>
</dbReference>
<dbReference type="PRINTS" id="PR00992">
    <property type="entry name" value="ALARACEMASE"/>
</dbReference>
<evidence type="ECO:0000259" key="4">
    <source>
        <dbReference type="Pfam" id="PF01168"/>
    </source>
</evidence>
<evidence type="ECO:0000256" key="2">
    <source>
        <dbReference type="ARBA" id="ARBA00022898"/>
    </source>
</evidence>
<keyword evidence="3 5" id="KW-0413">Isomerase</keyword>
<dbReference type="GO" id="GO:0030170">
    <property type="term" value="F:pyridoxal phosphate binding"/>
    <property type="evidence" value="ECO:0007669"/>
    <property type="project" value="TreeGrafter"/>
</dbReference>
<accession>A0A3B0RZ86</accession>
<dbReference type="PANTHER" id="PTHR30511:SF0">
    <property type="entry name" value="ALANINE RACEMASE, CATABOLIC-RELATED"/>
    <property type="match status" value="1"/>
</dbReference>
<dbReference type="GO" id="GO:0030632">
    <property type="term" value="P:D-alanine biosynthetic process"/>
    <property type="evidence" value="ECO:0007669"/>
    <property type="project" value="TreeGrafter"/>
</dbReference>
<dbReference type="PANTHER" id="PTHR30511">
    <property type="entry name" value="ALANINE RACEMASE"/>
    <property type="match status" value="1"/>
</dbReference>
<dbReference type="InterPro" id="IPR001608">
    <property type="entry name" value="Ala_racemase_N"/>
</dbReference>
<proteinExistence type="predicted"/>
<dbReference type="GO" id="GO:0008784">
    <property type="term" value="F:alanine racemase activity"/>
    <property type="evidence" value="ECO:0007669"/>
    <property type="project" value="UniProtKB-EC"/>
</dbReference>
<name>A0A3B0RZ86_9ZZZZ</name>